<feature type="region of interest" description="Disordered" evidence="1">
    <location>
        <begin position="421"/>
        <end position="489"/>
    </location>
</feature>
<keyword evidence="2" id="KW-0812">Transmembrane</keyword>
<feature type="compositionally biased region" description="Basic residues" evidence="1">
    <location>
        <begin position="359"/>
        <end position="368"/>
    </location>
</feature>
<accession>A0A8S9KJL0</accession>
<feature type="compositionally biased region" description="Low complexity" evidence="1">
    <location>
        <begin position="157"/>
        <end position="175"/>
    </location>
</feature>
<evidence type="ECO:0000256" key="1">
    <source>
        <dbReference type="SAM" id="MobiDB-lite"/>
    </source>
</evidence>
<comment type="caution">
    <text evidence="3">The sequence shown here is derived from an EMBL/GenBank/DDBJ whole genome shotgun (WGS) entry which is preliminary data.</text>
</comment>
<evidence type="ECO:0000256" key="2">
    <source>
        <dbReference type="SAM" id="Phobius"/>
    </source>
</evidence>
<feature type="compositionally biased region" description="Basic and acidic residues" evidence="1">
    <location>
        <begin position="421"/>
        <end position="432"/>
    </location>
</feature>
<proteinExistence type="predicted"/>
<feature type="compositionally biased region" description="Low complexity" evidence="1">
    <location>
        <begin position="448"/>
        <end position="461"/>
    </location>
</feature>
<gene>
    <name evidence="3" type="ORF">F2Q70_00044296</name>
</gene>
<keyword evidence="2" id="KW-0472">Membrane</keyword>
<keyword evidence="2" id="KW-1133">Transmembrane helix</keyword>
<sequence length="617" mass="66458">MLTRFNQDGGLRTPRRREVSEEAEQKLRGDYMSSYFVNDASCASSVFQRVRLGKAVVDSVENAVLFIGSMAILFVCVVRIVAHVMNLFTYGSDEAEVLAHEEQRIWYTRRFLPSSAKVPIIPASHRRLIRRLIRRRTLNQVYAPLPPKQMKKKKPKVSPAKSSPKSSPPAKSFTPKSDDKDLLRSPPVFVSDAQTGPVADEVAQQAGGSADLVPCADLTFSNKTEIVEASTDPASDLDKVLPLMAESSSMVPPSSSSASDPTEEIGSVKAATSADLLIATADANNVRLSSQLADENTVTKVSGPVELEGSKVTLAVDVPSKVSDAVAGVAKPVSEAVQKEPAHVLAHCPQKKRQEVPVKRTRRGRSKDKQKWIVVDATADIATKSQPQDQTGVFHQVQYEPPKSPPAASHSTRSKMELIAKSKLGTEKDKAVGESSGTPSYLQPMLTRSRSGSGISRSSQSEVQPDSSDIESSDPELEEGEFNGAVGGGVSEATSVEEDENGDDLCGAERLCEVDGAVAGGAEGSWEVDSGEEVDGGVEVVEGEDAVEGERVGGNFAVEKLGEVTVEGAVGTAEEVVSELEVGNEDPCVEWDYSLQNKKKNFNVRWDVYRYIRTINL</sequence>
<organism evidence="3">
    <name type="scientific">Brassica cretica</name>
    <name type="common">Mustard</name>
    <dbReference type="NCBI Taxonomy" id="69181"/>
    <lineage>
        <taxon>Eukaryota</taxon>
        <taxon>Viridiplantae</taxon>
        <taxon>Streptophyta</taxon>
        <taxon>Embryophyta</taxon>
        <taxon>Tracheophyta</taxon>
        <taxon>Spermatophyta</taxon>
        <taxon>Magnoliopsida</taxon>
        <taxon>eudicotyledons</taxon>
        <taxon>Gunneridae</taxon>
        <taxon>Pentapetalae</taxon>
        <taxon>rosids</taxon>
        <taxon>malvids</taxon>
        <taxon>Brassicales</taxon>
        <taxon>Brassicaceae</taxon>
        <taxon>Brassiceae</taxon>
        <taxon>Brassica</taxon>
    </lineage>
</organism>
<dbReference type="AlphaFoldDB" id="A0A8S9KJL0"/>
<feature type="transmembrane region" description="Helical" evidence="2">
    <location>
        <begin position="63"/>
        <end position="82"/>
    </location>
</feature>
<dbReference type="EMBL" id="QGKY02000164">
    <property type="protein sequence ID" value="KAF2594595.1"/>
    <property type="molecule type" value="Genomic_DNA"/>
</dbReference>
<reference evidence="3" key="1">
    <citation type="submission" date="2019-12" db="EMBL/GenBank/DDBJ databases">
        <title>Genome sequencing and annotation of Brassica cretica.</title>
        <authorList>
            <person name="Studholme D.J."/>
            <person name="Sarris P.F."/>
        </authorList>
    </citation>
    <scope>NUCLEOTIDE SEQUENCE</scope>
    <source>
        <strain evidence="3">PFS-102/07</strain>
        <tissue evidence="3">Leaf</tissue>
    </source>
</reference>
<feature type="region of interest" description="Disordered" evidence="1">
    <location>
        <begin position="351"/>
        <end position="370"/>
    </location>
</feature>
<protein>
    <submittedName>
        <fullName evidence="3">Uncharacterized protein</fullName>
    </submittedName>
</protein>
<feature type="compositionally biased region" description="Acidic residues" evidence="1">
    <location>
        <begin position="468"/>
        <end position="481"/>
    </location>
</feature>
<name>A0A8S9KJL0_BRACR</name>
<feature type="region of interest" description="Disordered" evidence="1">
    <location>
        <begin position="144"/>
        <end position="194"/>
    </location>
</feature>
<evidence type="ECO:0000313" key="3">
    <source>
        <dbReference type="EMBL" id="KAF2594595.1"/>
    </source>
</evidence>